<keyword evidence="6" id="KW-1185">Reference proteome</keyword>
<comment type="caution">
    <text evidence="5">The sequence shown here is derived from an EMBL/GenBank/DDBJ whole genome shotgun (WGS) entry which is preliminary data.</text>
</comment>
<evidence type="ECO:0000313" key="6">
    <source>
        <dbReference type="Proteomes" id="UP000295718"/>
    </source>
</evidence>
<evidence type="ECO:0000313" key="5">
    <source>
        <dbReference type="EMBL" id="TCL56948.1"/>
    </source>
</evidence>
<gene>
    <name evidence="5" type="ORF">EDD76_110121</name>
</gene>
<evidence type="ECO:0000256" key="3">
    <source>
        <dbReference type="ARBA" id="ARBA00023004"/>
    </source>
</evidence>
<dbReference type="InterPro" id="IPR012312">
    <property type="entry name" value="Hemerythrin-like"/>
</dbReference>
<accession>A0A4R1QSX5</accession>
<dbReference type="PANTHER" id="PTHR37164:SF1">
    <property type="entry name" value="BACTERIOHEMERYTHRIN"/>
    <property type="match status" value="1"/>
</dbReference>
<dbReference type="Proteomes" id="UP000295718">
    <property type="component" value="Unassembled WGS sequence"/>
</dbReference>
<dbReference type="OrthoDB" id="9797092at2"/>
<sequence length="141" mass="16927">MFDFKFDWCKEMECGVEIIDAQHRELFRIGRDIEQLIMNNCRNVSNQQLLDIVCALRDYASYQLYTEENLMDKYNYPDSSKNKKSINDFKNNVLTIDMKELSKNPKKTLIQLKEYLQTFLFNHILVEDRDLCKYLNSRGVY</sequence>
<dbReference type="CDD" id="cd12107">
    <property type="entry name" value="Hemerythrin"/>
    <property type="match status" value="1"/>
</dbReference>
<dbReference type="PANTHER" id="PTHR37164">
    <property type="entry name" value="BACTERIOHEMERYTHRIN"/>
    <property type="match status" value="1"/>
</dbReference>
<comment type="similarity">
    <text evidence="1">Belongs to the hemerythrin family.</text>
</comment>
<protein>
    <submittedName>
        <fullName evidence="5">Hemerythrin</fullName>
    </submittedName>
</protein>
<dbReference type="EMBL" id="SLUO01000010">
    <property type="protein sequence ID" value="TCL56948.1"/>
    <property type="molecule type" value="Genomic_DNA"/>
</dbReference>
<feature type="domain" description="Hemerythrin-like" evidence="4">
    <location>
        <begin position="15"/>
        <end position="132"/>
    </location>
</feature>
<evidence type="ECO:0000256" key="2">
    <source>
        <dbReference type="ARBA" id="ARBA00022723"/>
    </source>
</evidence>
<dbReference type="GO" id="GO:0046872">
    <property type="term" value="F:metal ion binding"/>
    <property type="evidence" value="ECO:0007669"/>
    <property type="project" value="UniProtKB-KW"/>
</dbReference>
<dbReference type="InterPro" id="IPR012827">
    <property type="entry name" value="Hemerythrin_metal-bd"/>
</dbReference>
<evidence type="ECO:0000256" key="1">
    <source>
        <dbReference type="ARBA" id="ARBA00010587"/>
    </source>
</evidence>
<dbReference type="InterPro" id="IPR050669">
    <property type="entry name" value="Hemerythrin"/>
</dbReference>
<keyword evidence="2" id="KW-0479">Metal-binding</keyword>
<proteinExistence type="inferred from homology"/>
<dbReference type="NCBIfam" id="TIGR02481">
    <property type="entry name" value="hemeryth_dom"/>
    <property type="match status" value="1"/>
</dbReference>
<evidence type="ECO:0000259" key="4">
    <source>
        <dbReference type="Pfam" id="PF01814"/>
    </source>
</evidence>
<dbReference type="InterPro" id="IPR035938">
    <property type="entry name" value="Hemerythrin-like_sf"/>
</dbReference>
<dbReference type="STRING" id="1469948.GCA_000732725_02890"/>
<organism evidence="5 6">
    <name type="scientific">Kineothrix alysoides</name>
    <dbReference type="NCBI Taxonomy" id="1469948"/>
    <lineage>
        <taxon>Bacteria</taxon>
        <taxon>Bacillati</taxon>
        <taxon>Bacillota</taxon>
        <taxon>Clostridia</taxon>
        <taxon>Lachnospirales</taxon>
        <taxon>Lachnospiraceae</taxon>
        <taxon>Kineothrix</taxon>
    </lineage>
</organism>
<dbReference type="Pfam" id="PF01814">
    <property type="entry name" value="Hemerythrin"/>
    <property type="match status" value="1"/>
</dbReference>
<dbReference type="AlphaFoldDB" id="A0A4R1QSX5"/>
<dbReference type="Gene3D" id="1.20.120.50">
    <property type="entry name" value="Hemerythrin-like"/>
    <property type="match status" value="1"/>
</dbReference>
<dbReference type="SUPFAM" id="SSF47188">
    <property type="entry name" value="Hemerythrin-like"/>
    <property type="match status" value="1"/>
</dbReference>
<reference evidence="5 6" key="1">
    <citation type="submission" date="2019-03" db="EMBL/GenBank/DDBJ databases">
        <title>Genomic Encyclopedia of Type Strains, Phase IV (KMG-IV): sequencing the most valuable type-strain genomes for metagenomic binning, comparative biology and taxonomic classification.</title>
        <authorList>
            <person name="Goeker M."/>
        </authorList>
    </citation>
    <scope>NUCLEOTIDE SEQUENCE [LARGE SCALE GENOMIC DNA]</scope>
    <source>
        <strain evidence="5 6">DSM 100556</strain>
    </source>
</reference>
<dbReference type="RefSeq" id="WP_051869632.1">
    <property type="nucleotide sequence ID" value="NZ_JPNB01000002.1"/>
</dbReference>
<keyword evidence="3" id="KW-0408">Iron</keyword>
<name>A0A4R1QSX5_9FIRM</name>